<dbReference type="KEGG" id="aamy:GFC30_2736"/>
<dbReference type="PATRIC" id="fig|294699.3.peg.2817"/>
<gene>
    <name evidence="2" type="ORF">GFC30_2736</name>
</gene>
<sequence>MNYSLVPRHYKEKDPRTLLYHFPSIPVVKFAKITQKFYFFKQLEIAQDIVNRMGYILLPSVCMHWERVKQFADRRIKIGRNSFFMMKPDELTETENRKLQEYLDEIRKNDRGKRNDSDSHK</sequence>
<proteinExistence type="predicted"/>
<feature type="region of interest" description="Disordered" evidence="1">
    <location>
        <begin position="102"/>
        <end position="121"/>
    </location>
</feature>
<evidence type="ECO:0000313" key="2">
    <source>
        <dbReference type="EMBL" id="ANB60440.1"/>
    </source>
</evidence>
<dbReference type="EMBL" id="CP015438">
    <property type="protein sequence ID" value="ANB60440.1"/>
    <property type="molecule type" value="Genomic_DNA"/>
</dbReference>
<protein>
    <submittedName>
        <fullName evidence="2">Uncharacterized protein</fullName>
    </submittedName>
</protein>
<keyword evidence="3" id="KW-1185">Reference proteome</keyword>
<dbReference type="RefSeq" id="WP_066326309.1">
    <property type="nucleotide sequence ID" value="NZ_CP015438.1"/>
</dbReference>
<name>A0A167TEX4_9BACL</name>
<dbReference type="Proteomes" id="UP000076865">
    <property type="component" value="Chromosome"/>
</dbReference>
<evidence type="ECO:0000256" key="1">
    <source>
        <dbReference type="SAM" id="MobiDB-lite"/>
    </source>
</evidence>
<dbReference type="AlphaFoldDB" id="A0A167TEX4"/>
<organism evidence="2 3">
    <name type="scientific">Anoxybacteroides amylolyticum</name>
    <dbReference type="NCBI Taxonomy" id="294699"/>
    <lineage>
        <taxon>Bacteria</taxon>
        <taxon>Bacillati</taxon>
        <taxon>Bacillota</taxon>
        <taxon>Bacilli</taxon>
        <taxon>Bacillales</taxon>
        <taxon>Anoxybacillaceae</taxon>
        <taxon>Anoxybacteroides</taxon>
    </lineage>
</organism>
<accession>A0A167TEX4</accession>
<evidence type="ECO:0000313" key="3">
    <source>
        <dbReference type="Proteomes" id="UP000076865"/>
    </source>
</evidence>
<dbReference type="OrthoDB" id="2890119at2"/>
<reference evidence="2 3" key="1">
    <citation type="journal article" date="2006" name="Syst. Appl. Microbiol.">
        <title>Anoxybacillus amylolyticus sp. nov., a thermophilic amylase producing bacterium isolated from Mount Rittmann (Antarctica).</title>
        <authorList>
            <person name="Poli A."/>
            <person name="Esposito E."/>
            <person name="Lama L."/>
            <person name="Orlando P."/>
            <person name="Nicolaus G."/>
            <person name="de Appolonia F."/>
            <person name="Gambacorta A."/>
            <person name="Nicolaus B."/>
        </authorList>
    </citation>
    <scope>NUCLEOTIDE SEQUENCE [LARGE SCALE GENOMIC DNA]</scope>
    <source>
        <strain evidence="2 3">DSM 15939</strain>
    </source>
</reference>